<feature type="domain" description="TRNA-binding" evidence="17">
    <location>
        <begin position="39"/>
        <end position="148"/>
    </location>
</feature>
<evidence type="ECO:0000256" key="8">
    <source>
        <dbReference type="ARBA" id="ARBA00022741"/>
    </source>
</evidence>
<dbReference type="Gene3D" id="2.40.50.140">
    <property type="entry name" value="Nucleic acid-binding proteins"/>
    <property type="match status" value="1"/>
</dbReference>
<dbReference type="GO" id="GO:0000049">
    <property type="term" value="F:tRNA binding"/>
    <property type="evidence" value="ECO:0007669"/>
    <property type="project" value="UniProtKB-UniRule"/>
</dbReference>
<dbReference type="Pfam" id="PF03484">
    <property type="entry name" value="B5"/>
    <property type="match status" value="1"/>
</dbReference>
<dbReference type="EC" id="6.1.1.20" evidence="15"/>
<feature type="binding site" evidence="15">
    <location>
        <position position="463"/>
    </location>
    <ligand>
        <name>Mg(2+)</name>
        <dbReference type="ChEBI" id="CHEBI:18420"/>
        <note>shared with alpha subunit</note>
    </ligand>
</feature>
<dbReference type="KEGG" id="naci:NUH88_06435"/>
<evidence type="ECO:0000313" key="21">
    <source>
        <dbReference type="Proteomes" id="UP001060336"/>
    </source>
</evidence>
<dbReference type="Pfam" id="PF01588">
    <property type="entry name" value="tRNA_bind"/>
    <property type="match status" value="1"/>
</dbReference>
<evidence type="ECO:0000256" key="6">
    <source>
        <dbReference type="ARBA" id="ARBA00022598"/>
    </source>
</evidence>
<dbReference type="SMART" id="SM00873">
    <property type="entry name" value="B3_4"/>
    <property type="match status" value="1"/>
</dbReference>
<keyword evidence="13 15" id="KW-0030">Aminoacyl-tRNA synthetase</keyword>
<dbReference type="PANTHER" id="PTHR10947:SF0">
    <property type="entry name" value="PHENYLALANINE--TRNA LIGASE BETA SUBUNIT"/>
    <property type="match status" value="1"/>
</dbReference>
<dbReference type="GO" id="GO:0000287">
    <property type="term" value="F:magnesium ion binding"/>
    <property type="evidence" value="ECO:0007669"/>
    <property type="project" value="UniProtKB-UniRule"/>
</dbReference>
<keyword evidence="7 15" id="KW-0479">Metal-binding</keyword>
<dbReference type="InterPro" id="IPR020825">
    <property type="entry name" value="Phe-tRNA_synthase-like_B3/B4"/>
</dbReference>
<dbReference type="InterPro" id="IPR005121">
    <property type="entry name" value="Fdx_antiC-bd"/>
</dbReference>
<dbReference type="InterPro" id="IPR045060">
    <property type="entry name" value="Phe-tRNA-ligase_IIc_bsu"/>
</dbReference>
<evidence type="ECO:0000256" key="4">
    <source>
        <dbReference type="ARBA" id="ARBA00022490"/>
    </source>
</evidence>
<dbReference type="CDD" id="cd02796">
    <property type="entry name" value="tRNA_bind_bactPheRS"/>
    <property type="match status" value="1"/>
</dbReference>
<dbReference type="SUPFAM" id="SSF50249">
    <property type="entry name" value="Nucleic acid-binding proteins"/>
    <property type="match status" value="1"/>
</dbReference>
<evidence type="ECO:0000259" key="17">
    <source>
        <dbReference type="PROSITE" id="PS50886"/>
    </source>
</evidence>
<comment type="catalytic activity">
    <reaction evidence="14 15">
        <text>tRNA(Phe) + L-phenylalanine + ATP = L-phenylalanyl-tRNA(Phe) + AMP + diphosphate + H(+)</text>
        <dbReference type="Rhea" id="RHEA:19413"/>
        <dbReference type="Rhea" id="RHEA-COMP:9668"/>
        <dbReference type="Rhea" id="RHEA-COMP:9699"/>
        <dbReference type="ChEBI" id="CHEBI:15378"/>
        <dbReference type="ChEBI" id="CHEBI:30616"/>
        <dbReference type="ChEBI" id="CHEBI:33019"/>
        <dbReference type="ChEBI" id="CHEBI:58095"/>
        <dbReference type="ChEBI" id="CHEBI:78442"/>
        <dbReference type="ChEBI" id="CHEBI:78531"/>
        <dbReference type="ChEBI" id="CHEBI:456215"/>
        <dbReference type="EC" id="6.1.1.20"/>
    </reaction>
</comment>
<keyword evidence="10 15" id="KW-0460">Magnesium</keyword>
<dbReference type="InterPro" id="IPR036690">
    <property type="entry name" value="Fdx_antiC-bd_sf"/>
</dbReference>
<comment type="subcellular location">
    <subcellularLocation>
        <location evidence="1 15">Cytoplasm</location>
    </subcellularLocation>
</comment>
<dbReference type="SUPFAM" id="SSF46955">
    <property type="entry name" value="Putative DNA-binding domain"/>
    <property type="match status" value="1"/>
</dbReference>
<dbReference type="InterPro" id="IPR033714">
    <property type="entry name" value="tRNA_bind_bactPheRS"/>
</dbReference>
<dbReference type="AlphaFoldDB" id="A0A9J7AVH8"/>
<evidence type="ECO:0000256" key="7">
    <source>
        <dbReference type="ARBA" id="ARBA00022723"/>
    </source>
</evidence>
<reference evidence="20" key="1">
    <citation type="submission" date="2022-08" db="EMBL/GenBank/DDBJ databases">
        <title>Nisaea acidiphila sp. nov., isolated from a marine algal debris and emended description of the genus Nisaea Urios et al. 2008.</title>
        <authorList>
            <person name="Kwon K."/>
        </authorList>
    </citation>
    <scope>NUCLEOTIDE SEQUENCE</scope>
    <source>
        <strain evidence="20">MEBiC11861</strain>
    </source>
</reference>
<dbReference type="PROSITE" id="PS51447">
    <property type="entry name" value="FDX_ACB"/>
    <property type="match status" value="1"/>
</dbReference>
<evidence type="ECO:0000313" key="20">
    <source>
        <dbReference type="EMBL" id="UUX51328.1"/>
    </source>
</evidence>
<evidence type="ECO:0000259" key="18">
    <source>
        <dbReference type="PROSITE" id="PS51447"/>
    </source>
</evidence>
<evidence type="ECO:0000256" key="9">
    <source>
        <dbReference type="ARBA" id="ARBA00022840"/>
    </source>
</evidence>
<dbReference type="InterPro" id="IPR004532">
    <property type="entry name" value="Phe-tRNA-ligase_IIc_bsu_bact"/>
</dbReference>
<dbReference type="InterPro" id="IPR005146">
    <property type="entry name" value="B3/B4_tRNA-bd"/>
</dbReference>
<evidence type="ECO:0000256" key="13">
    <source>
        <dbReference type="ARBA" id="ARBA00023146"/>
    </source>
</evidence>
<dbReference type="FunFam" id="2.40.50.140:FF:000045">
    <property type="entry name" value="Phenylalanine--tRNA ligase beta subunit"/>
    <property type="match status" value="1"/>
</dbReference>
<protein>
    <recommendedName>
        <fullName evidence="15">Phenylalanine--tRNA ligase beta subunit</fullName>
        <ecNumber evidence="15">6.1.1.20</ecNumber>
    </recommendedName>
    <alternativeName>
        <fullName evidence="15">Phenylalanyl-tRNA synthetase beta subunit</fullName>
        <shortName evidence="15">PheRS</shortName>
    </alternativeName>
</protein>
<sequence length="798" mass="85964">MKFTLSWLKEHLETEASLEEICDALPMLGLEVEELINPAEKLKPFTIAHVVEAVQHPNADRLRVCKVDTGKEIIQVVCGAPNARTGMKGVFAPSGSHIPGTGVDLKPGVIRGEESNGMLCSEREMGLSEDHDGIIDLPEDAPVGASFADYAGLDDPVIDIAITPDRADCLGVRGIARDLAAAGLGKLKPLDIPEVKGTFESPIKWDVDVPEPSLVPYVVGRYFKGVKNGPSPKWMQDRLTAVGLRPISGLVDITNYMMMDVGRPLHAYDADKVSGGAIRIRLAKEGESYEALNEKTYTFEDGMLVLGDEHGIDDMAGIMGGERTGCTDETVNMYLEVAIFDPISVAMTGRKLNVLSDARYRFERGLDPTGPTWGVHLASKLVQEICGGEMSELVVHGQEEDWKRTITLRHSRIRSLGGIDVPEEKAMRILTDLGFEVSGSGEALSAVVPPWRRDVEGEACLVEEVLRINGYDEIPVVSMETGHVVPEPALSKEQIREGRAKRVLSARGMLEAVTFSFLSRGEAELFGGGAAELTLVNPISSELDVMRPSILPNLLASAARNANMGASDAAMFEVGPQYADATPKGQSKVIAGIRVGRTGPKDWAGSTRAVDVFDAKADVVSLLEALDAPAGNLQVSTDAPAWYHPGRSGALRLGPNVLAWFGELHPKVLKEMDVRGPAVAFEIFLEKVPTPKSKGSAKSFLKLSPFQPLTRDFAFVVEKDIPAEKLVRAAAGADKALISGVRLFDEYQGKGLGESEKSLAIQVTLQPVDATLTDEQIETVGQKIVAQVEKATGGRIRG</sequence>
<keyword evidence="6 15" id="KW-0436">Ligase</keyword>
<comment type="similarity">
    <text evidence="2 15">Belongs to the phenylalanyl-tRNA synthetase beta subunit family. Type 1 subfamily.</text>
</comment>
<dbReference type="NCBIfam" id="NF045760">
    <property type="entry name" value="YtpR"/>
    <property type="match status" value="1"/>
</dbReference>
<evidence type="ECO:0000256" key="1">
    <source>
        <dbReference type="ARBA" id="ARBA00004496"/>
    </source>
</evidence>
<evidence type="ECO:0000256" key="3">
    <source>
        <dbReference type="ARBA" id="ARBA00011209"/>
    </source>
</evidence>
<evidence type="ECO:0000256" key="14">
    <source>
        <dbReference type="ARBA" id="ARBA00049255"/>
    </source>
</evidence>
<feature type="binding site" evidence="15">
    <location>
        <position position="454"/>
    </location>
    <ligand>
        <name>Mg(2+)</name>
        <dbReference type="ChEBI" id="CHEBI:18420"/>
        <note>shared with alpha subunit</note>
    </ligand>
</feature>
<evidence type="ECO:0000256" key="5">
    <source>
        <dbReference type="ARBA" id="ARBA00022555"/>
    </source>
</evidence>
<proteinExistence type="inferred from homology"/>
<dbReference type="Gene3D" id="3.30.70.380">
    <property type="entry name" value="Ferrodoxin-fold anticodon-binding domain"/>
    <property type="match status" value="1"/>
</dbReference>
<dbReference type="NCBIfam" id="TIGR00472">
    <property type="entry name" value="pheT_bact"/>
    <property type="match status" value="1"/>
</dbReference>
<dbReference type="InterPro" id="IPR005147">
    <property type="entry name" value="tRNA_synthase_B5-dom"/>
</dbReference>
<evidence type="ECO:0000256" key="2">
    <source>
        <dbReference type="ARBA" id="ARBA00008653"/>
    </source>
</evidence>
<comment type="caution">
    <text evidence="15">Lacks conserved residue(s) required for the propagation of feature annotation.</text>
</comment>
<keyword evidence="12 15" id="KW-0648">Protein biosynthesis</keyword>
<evidence type="ECO:0000259" key="19">
    <source>
        <dbReference type="PROSITE" id="PS51483"/>
    </source>
</evidence>
<dbReference type="SUPFAM" id="SSF56037">
    <property type="entry name" value="PheT/TilS domain"/>
    <property type="match status" value="1"/>
</dbReference>
<keyword evidence="8 15" id="KW-0547">Nucleotide-binding</keyword>
<keyword evidence="4 15" id="KW-0963">Cytoplasm</keyword>
<dbReference type="GO" id="GO:0006432">
    <property type="term" value="P:phenylalanyl-tRNA aminoacylation"/>
    <property type="evidence" value="ECO:0007669"/>
    <property type="project" value="UniProtKB-UniRule"/>
</dbReference>
<organism evidence="20 21">
    <name type="scientific">Nisaea acidiphila</name>
    <dbReference type="NCBI Taxonomy" id="1862145"/>
    <lineage>
        <taxon>Bacteria</taxon>
        <taxon>Pseudomonadati</taxon>
        <taxon>Pseudomonadota</taxon>
        <taxon>Alphaproteobacteria</taxon>
        <taxon>Rhodospirillales</taxon>
        <taxon>Thalassobaculaceae</taxon>
        <taxon>Nisaea</taxon>
    </lineage>
</organism>
<comment type="cofactor">
    <cofactor evidence="15">
        <name>Mg(2+)</name>
        <dbReference type="ChEBI" id="CHEBI:18420"/>
    </cofactor>
    <text evidence="15">Binds 2 magnesium ions per tetramer.</text>
</comment>
<dbReference type="HAMAP" id="MF_00283">
    <property type="entry name" value="Phe_tRNA_synth_beta1"/>
    <property type="match status" value="1"/>
</dbReference>
<dbReference type="CDD" id="cd00769">
    <property type="entry name" value="PheRS_beta_core"/>
    <property type="match status" value="1"/>
</dbReference>
<dbReference type="PROSITE" id="PS51483">
    <property type="entry name" value="B5"/>
    <property type="match status" value="1"/>
</dbReference>
<evidence type="ECO:0000256" key="16">
    <source>
        <dbReference type="PROSITE-ProRule" id="PRU00209"/>
    </source>
</evidence>
<keyword evidence="11 16" id="KW-0694">RNA-binding</keyword>
<dbReference type="InterPro" id="IPR045864">
    <property type="entry name" value="aa-tRNA-synth_II/BPL/LPL"/>
</dbReference>
<accession>A0A9J7AVH8</accession>
<dbReference type="GO" id="GO:0004826">
    <property type="term" value="F:phenylalanine-tRNA ligase activity"/>
    <property type="evidence" value="ECO:0007669"/>
    <property type="project" value="UniProtKB-UniRule"/>
</dbReference>
<keyword evidence="21" id="KW-1185">Reference proteome</keyword>
<dbReference type="PROSITE" id="PS50886">
    <property type="entry name" value="TRBD"/>
    <property type="match status" value="1"/>
</dbReference>
<evidence type="ECO:0000256" key="12">
    <source>
        <dbReference type="ARBA" id="ARBA00022917"/>
    </source>
</evidence>
<dbReference type="InterPro" id="IPR009061">
    <property type="entry name" value="DNA-bd_dom_put_sf"/>
</dbReference>
<dbReference type="Pfam" id="PF03483">
    <property type="entry name" value="B3_4"/>
    <property type="match status" value="1"/>
</dbReference>
<dbReference type="Gene3D" id="3.30.56.10">
    <property type="match status" value="2"/>
</dbReference>
<dbReference type="PANTHER" id="PTHR10947">
    <property type="entry name" value="PHENYLALANYL-TRNA SYNTHETASE BETA CHAIN AND LEUCINE-RICH REPEAT-CONTAINING PROTEIN 47"/>
    <property type="match status" value="1"/>
</dbReference>
<dbReference type="Proteomes" id="UP001060336">
    <property type="component" value="Chromosome"/>
</dbReference>
<feature type="domain" description="B5" evidence="19">
    <location>
        <begin position="401"/>
        <end position="476"/>
    </location>
</feature>
<dbReference type="SMART" id="SM00874">
    <property type="entry name" value="B5"/>
    <property type="match status" value="1"/>
</dbReference>
<dbReference type="SMART" id="SM00896">
    <property type="entry name" value="FDX-ACB"/>
    <property type="match status" value="1"/>
</dbReference>
<dbReference type="InterPro" id="IPR041616">
    <property type="entry name" value="PheRS_beta_core"/>
</dbReference>
<dbReference type="SUPFAM" id="SSF55681">
    <property type="entry name" value="Class II aaRS and biotin synthetases"/>
    <property type="match status" value="1"/>
</dbReference>
<keyword evidence="5 16" id="KW-0820">tRNA-binding</keyword>
<comment type="subunit">
    <text evidence="3 15">Tetramer of two alpha and two beta subunits.</text>
</comment>
<dbReference type="InterPro" id="IPR002547">
    <property type="entry name" value="tRNA-bd_dom"/>
</dbReference>
<dbReference type="EMBL" id="CP102480">
    <property type="protein sequence ID" value="UUX51328.1"/>
    <property type="molecule type" value="Genomic_DNA"/>
</dbReference>
<dbReference type="Gene3D" id="3.50.40.10">
    <property type="entry name" value="Phenylalanyl-trna Synthetase, Chain B, domain 3"/>
    <property type="match status" value="1"/>
</dbReference>
<dbReference type="InterPro" id="IPR012340">
    <property type="entry name" value="NA-bd_OB-fold"/>
</dbReference>
<dbReference type="SUPFAM" id="SSF54991">
    <property type="entry name" value="Anticodon-binding domain of PheRS"/>
    <property type="match status" value="1"/>
</dbReference>
<dbReference type="Pfam" id="PF17759">
    <property type="entry name" value="tRNA_synthFbeta"/>
    <property type="match status" value="1"/>
</dbReference>
<evidence type="ECO:0000256" key="15">
    <source>
        <dbReference type="HAMAP-Rule" id="MF_00283"/>
    </source>
</evidence>
<dbReference type="Pfam" id="PF03147">
    <property type="entry name" value="FDX-ACB"/>
    <property type="match status" value="1"/>
</dbReference>
<evidence type="ECO:0000256" key="11">
    <source>
        <dbReference type="ARBA" id="ARBA00022884"/>
    </source>
</evidence>
<keyword evidence="9 15" id="KW-0067">ATP-binding</keyword>
<gene>
    <name evidence="15 20" type="primary">pheT</name>
    <name evidence="20" type="ORF">NUH88_06435</name>
</gene>
<feature type="domain" description="FDX-ACB" evidence="18">
    <location>
        <begin position="704"/>
        <end position="797"/>
    </location>
</feature>
<dbReference type="GO" id="GO:0005524">
    <property type="term" value="F:ATP binding"/>
    <property type="evidence" value="ECO:0007669"/>
    <property type="project" value="UniProtKB-UniRule"/>
</dbReference>
<dbReference type="RefSeq" id="WP_257770755.1">
    <property type="nucleotide sequence ID" value="NZ_CP102480.1"/>
</dbReference>
<evidence type="ECO:0000256" key="10">
    <source>
        <dbReference type="ARBA" id="ARBA00022842"/>
    </source>
</evidence>
<dbReference type="Gene3D" id="3.30.930.10">
    <property type="entry name" value="Bira Bifunctional Protein, Domain 2"/>
    <property type="match status" value="1"/>
</dbReference>
<dbReference type="GO" id="GO:0009328">
    <property type="term" value="C:phenylalanine-tRNA ligase complex"/>
    <property type="evidence" value="ECO:0007669"/>
    <property type="project" value="TreeGrafter"/>
</dbReference>
<name>A0A9J7AVH8_9PROT</name>
<feature type="binding site" evidence="15">
    <location>
        <position position="464"/>
    </location>
    <ligand>
        <name>Mg(2+)</name>
        <dbReference type="ChEBI" id="CHEBI:18420"/>
        <note>shared with alpha subunit</note>
    </ligand>
</feature>